<sequence length="1661" mass="191215">MDDPRKGDGNEDLRYNGVSAFANKKPNWTGRVRPGREDRHRDNDFDNNWRSHHQQQGARARQGDGEMAGSSRADAQRRQQQAFGEPQRQQRKKHAYPINDYKLCGLLHRPPNELVMELQLNPGWKCRLAEKTTMDVNGLSLVVKVFQKCLQSTNRHTLLAFVRESFSVFEVHLPPSVMFLIDTPSAPVAVLTYDLFELILAILAMLPKTTFYTAKTLVSIMKPHLNALQSRLAGKLKTLEELANEIERQVDFARAEEQANASERKPKRNIHGYIVSGAAPDDFREIDIFPTMDDIENERPFLRPNNISGPYKNGLEYLDTQFRLLREDFVKPLRDGIKAYLSLPAERRKKELKGQSVRYYWNVLYRGRIATLSDQMFAYALQLSPRDYKFVNWERSKRLANNAIIGLTSDDFTGVIFVVVVRRYVQMLQKGILFVECCRAEDKEYFKTGRVYSMIESTAVFEAYRYNLRQLQQIDIAAVPFEKYIVHVQKNIEPLQLLRNDRTINLKHIMVGSKSTDTVASNPLKWPSQAQTVLDDSQYRAVQSAFLRELCIIQGPPGTGKTFVGQLIIKIMLRNYITCKPILVVCYTNHALDQFVEGILNFTERVVRVGGRCKNEVVNEYNLSELRLKRQGYRIQKENARFVRYRVDQLRRDINRLQQVANEALRKPIPDDALDTFSLGLFKDQREVLPWLGVEKRIKEFIKRERKEVRRQAREEKRATVVQGMQQNAQDHEQNDCQMRENAFRMMAEEYQSDEDVEDEEDEEKNLVDGDRRNQSAVMERLLDLNQQWRTCDKDRYFEFELTASKRPRLTEADALQLHHRLNTAGLTSLKIDQRWDLYREAFQSLKEMEAELDLTILGEAKIIAMTTTGAAKYKSLYERLALEVVIVEEAAELLESHIVTALSPSTKQLILIGDHQQLRPTTTDYTLTSKFHLDISLFERLINNQLPYVRLQKQHRMRPEFIQLLVPHIYPSLENHERVLNYPHVRGMEHDLQFMQHTHLETHDSENRSKSNLFECKIVVGLVNYLLNNGYPTKSITVLTMYSGQQFMIKGEIECELERRKSNQQPVRVTSVDNYQGEENDIVIVSFVRSNMHDTIGFLKTLNRLCVAFSRARHGLFCVGNLAMIASKQKKFENILESIKASVHDHLKLRCDKHKRVTKIKDPDDFRTVAEGGCGEPCDYRLNCGHTCPHQCHGYDDEHNNVCCRRPFSKKFPECGHTCDYLCDTPFYYCTIKVTKKLVKCGHLAQVECGIPLEKIECESKCERLCGEPCTPCMEQCLRECVHQSCQALCSENCTRGPCEQPCPKKLECGHPCIGYCTDKCPSKCRTCQGNDNLADVVLGTESEESRYVELDCGHVVEASGMAMWVKTSLETTDISMGGITCPACNAAVKKTNRYIQHINAKRRLIEQVFGSPLENAKALEELKRNIRLLIYSYGSKCYSSSGTSLDRSLRNQIISERNPDQMKIRQWTNLSKIVRRVDEYKRDLRKFPALSLHWEALQEAVHVAIRSKIGQQQMDDICMELLRFSPVSLLAEELDHDKDNPELKECVQMLTALPRFSEEQSAKVRRLIFDVRKKRTKVCLGIDDSERVMVLKAMALRQGHWYACPNGHVYCITECGGAMMESKCNECGATIGGQRHALRSDNEVATGMDGATHSAWPGR</sequence>
<dbReference type="OrthoDB" id="6510728at2759"/>
<dbReference type="Gene3D" id="3.40.50.300">
    <property type="entry name" value="P-loop containing nucleotide triphosphate hydrolases"/>
    <property type="match status" value="2"/>
</dbReference>
<evidence type="ECO:0000256" key="5">
    <source>
        <dbReference type="ARBA" id="ARBA00022833"/>
    </source>
</evidence>
<dbReference type="GO" id="GO:0002376">
    <property type="term" value="P:immune system process"/>
    <property type="evidence" value="ECO:0007669"/>
    <property type="project" value="UniProtKB-KW"/>
</dbReference>
<evidence type="ECO:0000256" key="2">
    <source>
        <dbReference type="ARBA" id="ARBA00022490"/>
    </source>
</evidence>
<evidence type="ECO:0000256" key="7">
    <source>
        <dbReference type="SAM" id="Coils"/>
    </source>
</evidence>
<dbReference type="InterPro" id="IPR041679">
    <property type="entry name" value="DNA2/NAM7-like_C"/>
</dbReference>
<feature type="coiled-coil region" evidence="7">
    <location>
        <begin position="225"/>
        <end position="256"/>
    </location>
</feature>
<feature type="region of interest" description="Disordered" evidence="8">
    <location>
        <begin position="1"/>
        <end position="94"/>
    </location>
</feature>
<dbReference type="InterPro" id="IPR027417">
    <property type="entry name" value="P-loop_NTPase"/>
</dbReference>
<dbReference type="GO" id="GO:0004386">
    <property type="term" value="F:helicase activity"/>
    <property type="evidence" value="ECO:0007669"/>
    <property type="project" value="InterPro"/>
</dbReference>
<feature type="domain" description="RZ-type" evidence="9">
    <location>
        <begin position="1584"/>
        <end position="1656"/>
    </location>
</feature>
<evidence type="ECO:0000313" key="10">
    <source>
        <dbReference type="EMBL" id="OQR68517.1"/>
    </source>
</evidence>
<dbReference type="PROSITE" id="PS51981">
    <property type="entry name" value="ZF_RZ"/>
    <property type="match status" value="1"/>
</dbReference>
<accession>A0A1V9X4V1</accession>
<dbReference type="EMBL" id="MNPL01024478">
    <property type="protein sequence ID" value="OQR68517.1"/>
    <property type="molecule type" value="Genomic_DNA"/>
</dbReference>
<keyword evidence="2" id="KW-0963">Cytoplasm</keyword>
<dbReference type="GO" id="GO:0031048">
    <property type="term" value="P:regulatory ncRNA-mediated heterochromatin formation"/>
    <property type="evidence" value="ECO:0007669"/>
    <property type="project" value="TreeGrafter"/>
</dbReference>
<dbReference type="InterPro" id="IPR047187">
    <property type="entry name" value="SF1_C_Upf1"/>
</dbReference>
<proteinExistence type="predicted"/>
<organism evidence="10 11">
    <name type="scientific">Tropilaelaps mercedesae</name>
    <dbReference type="NCBI Taxonomy" id="418985"/>
    <lineage>
        <taxon>Eukaryota</taxon>
        <taxon>Metazoa</taxon>
        <taxon>Ecdysozoa</taxon>
        <taxon>Arthropoda</taxon>
        <taxon>Chelicerata</taxon>
        <taxon>Arachnida</taxon>
        <taxon>Acari</taxon>
        <taxon>Parasitiformes</taxon>
        <taxon>Mesostigmata</taxon>
        <taxon>Gamasina</taxon>
        <taxon>Dermanyssoidea</taxon>
        <taxon>Laelapidae</taxon>
        <taxon>Tropilaelaps</taxon>
    </lineage>
</organism>
<protein>
    <submittedName>
        <fullName evidence="10">NFX1-type zinc finger-containing protein 1-like</fullName>
    </submittedName>
</protein>
<dbReference type="InterPro" id="IPR057373">
    <property type="entry name" value="ZNFX1"/>
</dbReference>
<evidence type="ECO:0000256" key="8">
    <source>
        <dbReference type="SAM" id="MobiDB-lite"/>
    </source>
</evidence>
<evidence type="ECO:0000256" key="1">
    <source>
        <dbReference type="ARBA" id="ARBA00004496"/>
    </source>
</evidence>
<evidence type="ECO:0000259" key="9">
    <source>
        <dbReference type="PROSITE" id="PS51981"/>
    </source>
</evidence>
<keyword evidence="7" id="KW-0175">Coiled coil</keyword>
<feature type="compositionally biased region" description="Basic and acidic residues" evidence="8">
    <location>
        <begin position="34"/>
        <end position="49"/>
    </location>
</feature>
<dbReference type="InterPro" id="IPR041677">
    <property type="entry name" value="DNA2/NAM7_AAA_11"/>
</dbReference>
<keyword evidence="5" id="KW-0862">Zinc</keyword>
<name>A0A1V9X4V1_9ACAR</name>
<dbReference type="FunCoup" id="A0A1V9X4V1">
    <property type="interactions" value="3"/>
</dbReference>
<comment type="caution">
    <text evidence="10">The sequence shown here is derived from an EMBL/GenBank/DDBJ whole genome shotgun (WGS) entry which is preliminary data.</text>
</comment>
<dbReference type="SUPFAM" id="SSF52540">
    <property type="entry name" value="P-loop containing nucleoside triphosphate hydrolases"/>
    <property type="match status" value="1"/>
</dbReference>
<dbReference type="STRING" id="418985.A0A1V9X4V1"/>
<dbReference type="InterPro" id="IPR045055">
    <property type="entry name" value="DNA2/NAM7-like"/>
</dbReference>
<keyword evidence="6" id="KW-0391">Immunity</keyword>
<dbReference type="Pfam" id="PF20173">
    <property type="entry name" value="ZnF_RZ-type"/>
    <property type="match status" value="1"/>
</dbReference>
<evidence type="ECO:0000256" key="6">
    <source>
        <dbReference type="ARBA" id="ARBA00022859"/>
    </source>
</evidence>
<dbReference type="GO" id="GO:0005737">
    <property type="term" value="C:cytoplasm"/>
    <property type="evidence" value="ECO:0007669"/>
    <property type="project" value="UniProtKB-SubCell"/>
</dbReference>
<dbReference type="GO" id="GO:0008270">
    <property type="term" value="F:zinc ion binding"/>
    <property type="evidence" value="ECO:0007669"/>
    <property type="project" value="UniProtKB-KW"/>
</dbReference>
<dbReference type="InParanoid" id="A0A1V9X4V1"/>
<feature type="compositionally biased region" description="Acidic residues" evidence="8">
    <location>
        <begin position="751"/>
        <end position="764"/>
    </location>
</feature>
<dbReference type="InterPro" id="IPR046439">
    <property type="entry name" value="ZF_RZ_dom"/>
</dbReference>
<keyword evidence="4" id="KW-0863">Zinc-finger</keyword>
<comment type="subcellular location">
    <subcellularLocation>
        <location evidence="1">Cytoplasm</location>
    </subcellularLocation>
</comment>
<evidence type="ECO:0000256" key="3">
    <source>
        <dbReference type="ARBA" id="ARBA00022723"/>
    </source>
</evidence>
<reference evidence="10 11" key="1">
    <citation type="journal article" date="2017" name="Gigascience">
        <title>Draft genome of the honey bee ectoparasitic mite, Tropilaelaps mercedesae, is shaped by the parasitic life history.</title>
        <authorList>
            <person name="Dong X."/>
            <person name="Armstrong S.D."/>
            <person name="Xia D."/>
            <person name="Makepeace B.L."/>
            <person name="Darby A.C."/>
            <person name="Kadowaki T."/>
        </authorList>
    </citation>
    <scope>NUCLEOTIDE SEQUENCE [LARGE SCALE GENOMIC DNA]</scope>
    <source>
        <strain evidence="10">Wuxi-XJTLU</strain>
    </source>
</reference>
<evidence type="ECO:0000313" key="11">
    <source>
        <dbReference type="Proteomes" id="UP000192247"/>
    </source>
</evidence>
<dbReference type="PANTHER" id="PTHR10887:SF341">
    <property type="entry name" value="NFX1-TYPE ZINC FINGER-CONTAINING PROTEIN 1"/>
    <property type="match status" value="1"/>
</dbReference>
<feature type="compositionally biased region" description="Basic and acidic residues" evidence="8">
    <location>
        <begin position="1"/>
        <end position="14"/>
    </location>
</feature>
<dbReference type="Pfam" id="PF25396">
    <property type="entry name" value="ZNFX1"/>
    <property type="match status" value="1"/>
</dbReference>
<evidence type="ECO:0000256" key="4">
    <source>
        <dbReference type="ARBA" id="ARBA00022771"/>
    </source>
</evidence>
<dbReference type="Pfam" id="PF13086">
    <property type="entry name" value="AAA_11"/>
    <property type="match status" value="1"/>
</dbReference>
<dbReference type="Proteomes" id="UP000192247">
    <property type="component" value="Unassembled WGS sequence"/>
</dbReference>
<feature type="region of interest" description="Disordered" evidence="8">
    <location>
        <begin position="751"/>
        <end position="770"/>
    </location>
</feature>
<keyword evidence="11" id="KW-1185">Reference proteome</keyword>
<dbReference type="PANTHER" id="PTHR10887">
    <property type="entry name" value="DNA2/NAM7 HELICASE FAMILY"/>
    <property type="match status" value="1"/>
</dbReference>
<keyword evidence="3" id="KW-0479">Metal-binding</keyword>
<dbReference type="Pfam" id="PF13087">
    <property type="entry name" value="AAA_12"/>
    <property type="match status" value="1"/>
</dbReference>
<feature type="region of interest" description="Disordered" evidence="8">
    <location>
        <begin position="713"/>
        <end position="734"/>
    </location>
</feature>
<dbReference type="GO" id="GO:0031380">
    <property type="term" value="C:nuclear RNA-directed RNA polymerase complex"/>
    <property type="evidence" value="ECO:0007669"/>
    <property type="project" value="TreeGrafter"/>
</dbReference>
<dbReference type="CDD" id="cd18808">
    <property type="entry name" value="SF1_C_Upf1"/>
    <property type="match status" value="1"/>
</dbReference>
<gene>
    <name evidence="10" type="ORF">BIW11_01999</name>
</gene>